<evidence type="ECO:0000256" key="4">
    <source>
        <dbReference type="PROSITE-ProRule" id="PRU00433"/>
    </source>
</evidence>
<name>A0A0P1LNS3_9BACT</name>
<feature type="domain" description="Cytochrome c" evidence="6">
    <location>
        <begin position="31"/>
        <end position="253"/>
    </location>
</feature>
<evidence type="ECO:0000256" key="5">
    <source>
        <dbReference type="SAM" id="SignalP"/>
    </source>
</evidence>
<evidence type="ECO:0000313" key="7">
    <source>
        <dbReference type="EMBL" id="CUS77545.1"/>
    </source>
</evidence>
<evidence type="ECO:0000313" key="9">
    <source>
        <dbReference type="Proteomes" id="UP000182011"/>
    </source>
</evidence>
<reference evidence="8 9" key="1">
    <citation type="submission" date="2015-11" db="EMBL/GenBank/DDBJ databases">
        <authorList>
            <person name="Zhang Y."/>
            <person name="Guo Z."/>
        </authorList>
    </citation>
    <scope>NUCLEOTIDE SEQUENCE [LARGE SCALE GENOMIC DNA]</scope>
    <source>
        <strain evidence="8">JGI-4</strain>
    </source>
</reference>
<dbReference type="Pfam" id="PF13442">
    <property type="entry name" value="Cytochrome_CBB3"/>
    <property type="match status" value="1"/>
</dbReference>
<evidence type="ECO:0000313" key="10">
    <source>
        <dbReference type="Proteomes" id="UP000182200"/>
    </source>
</evidence>
<accession>A0A0P1LHW3</accession>
<keyword evidence="5" id="KW-0732">Signal</keyword>
<dbReference type="AlphaFoldDB" id="A0A0P1LNS3"/>
<dbReference type="EMBL" id="CZVI01000001">
    <property type="protein sequence ID" value="CUS77545.1"/>
    <property type="molecule type" value="Genomic_DNA"/>
</dbReference>
<accession>A0A0S4ND22</accession>
<evidence type="ECO:0000256" key="1">
    <source>
        <dbReference type="ARBA" id="ARBA00022617"/>
    </source>
</evidence>
<accession>A0A0P1LNS3</accession>
<dbReference type="GO" id="GO:0046872">
    <property type="term" value="F:metal ion binding"/>
    <property type="evidence" value="ECO:0007669"/>
    <property type="project" value="UniProtKB-KW"/>
</dbReference>
<dbReference type="EMBL" id="FAOP01000012">
    <property type="protein sequence ID" value="CUU09050.1"/>
    <property type="molecule type" value="Genomic_DNA"/>
</dbReference>
<evidence type="ECO:0000259" key="6">
    <source>
        <dbReference type="PROSITE" id="PS51007"/>
    </source>
</evidence>
<dbReference type="PROSITE" id="PS51257">
    <property type="entry name" value="PROKAR_LIPOPROTEIN"/>
    <property type="match status" value="1"/>
</dbReference>
<dbReference type="InterPro" id="IPR036909">
    <property type="entry name" value="Cyt_c-like_dom_sf"/>
</dbReference>
<feature type="chain" id="PRO_5015043512" evidence="5">
    <location>
        <begin position="21"/>
        <end position="255"/>
    </location>
</feature>
<reference evidence="7 10" key="2">
    <citation type="submission" date="2015-11" db="EMBL/GenBank/DDBJ databases">
        <authorList>
            <person name="Varghese N."/>
        </authorList>
    </citation>
    <scope>NUCLEOTIDE SEQUENCE [LARGE SCALE GENOMIC DNA]</scope>
    <source>
        <strain evidence="7 10">JGI-8</strain>
    </source>
</reference>
<accession>A0A0P1LU97</accession>
<dbReference type="GO" id="GO:0009055">
    <property type="term" value="F:electron transfer activity"/>
    <property type="evidence" value="ECO:0007669"/>
    <property type="project" value="InterPro"/>
</dbReference>
<accession>A0A0P1LDN0</accession>
<sequence length="255" mass="28390">MRPLFGIPILILAFSLLSCARHQGENIKLPEDIRRGREIFYDPNYGSTGLACANCHADFDDVNHPDDKIRPGHNLIGAHKRKVTWYGRFRGDALNITAAGAGLCVVMYQKKYGVTNPLKALTPEDAQALLAYFEFISKDTAIEKLTSQPIVLPWEEESIRKEKIRQIKGKILTLSGVPENGAIVYEKACAQCHSEEGDLAPQIFRPEITAEKIIEMVRAGSPASAETPMPFFTSDKLTDQEIADLIAYIMRSQGR</sequence>
<dbReference type="SUPFAM" id="SSF46626">
    <property type="entry name" value="Cytochrome c"/>
    <property type="match status" value="2"/>
</dbReference>
<accession>A0A0P1MCI2</accession>
<keyword evidence="10" id="KW-1185">Reference proteome</keyword>
<feature type="signal peptide" evidence="5">
    <location>
        <begin position="1"/>
        <end position="20"/>
    </location>
</feature>
<dbReference type="GO" id="GO:0020037">
    <property type="term" value="F:heme binding"/>
    <property type="evidence" value="ECO:0007669"/>
    <property type="project" value="InterPro"/>
</dbReference>
<accession>A0A0P1P4A6</accession>
<keyword evidence="2 4" id="KW-0479">Metal-binding</keyword>
<evidence type="ECO:0000256" key="3">
    <source>
        <dbReference type="ARBA" id="ARBA00023004"/>
    </source>
</evidence>
<proteinExistence type="predicted"/>
<dbReference type="Proteomes" id="UP000182011">
    <property type="component" value="Unassembled WGS sequence"/>
</dbReference>
<accession>A0A0N7MVN2</accession>
<keyword evidence="3 4" id="KW-0408">Iron</keyword>
<gene>
    <name evidence="8" type="ORF">JGI4_02258</name>
    <name evidence="7" type="ORF">JGI8_00134</name>
</gene>
<dbReference type="InterPro" id="IPR009056">
    <property type="entry name" value="Cyt_c-like_dom"/>
</dbReference>
<dbReference type="STRING" id="1633631.GCA_001442925_02251"/>
<organism evidence="8 9">
    <name type="scientific">Candidatus Kryptonium thompsonii</name>
    <dbReference type="NCBI Taxonomy" id="1633631"/>
    <lineage>
        <taxon>Bacteria</taxon>
        <taxon>Pseudomonadati</taxon>
        <taxon>Candidatus Kryptoniota</taxon>
        <taxon>Candidatus Kryptonium</taxon>
    </lineage>
</organism>
<evidence type="ECO:0000256" key="2">
    <source>
        <dbReference type="ARBA" id="ARBA00022723"/>
    </source>
</evidence>
<dbReference type="OrthoDB" id="9811395at2"/>
<dbReference type="Gene3D" id="1.10.760.10">
    <property type="entry name" value="Cytochrome c-like domain"/>
    <property type="match status" value="2"/>
</dbReference>
<keyword evidence="1 4" id="KW-0349">Heme</keyword>
<accession>A0A0P1MPX4</accession>
<protein>
    <submittedName>
        <fullName evidence="8">Cytochrome C oxidase, cbb3-type, subunit III</fullName>
    </submittedName>
</protein>
<evidence type="ECO:0000313" key="8">
    <source>
        <dbReference type="EMBL" id="CUU09050.1"/>
    </source>
</evidence>
<dbReference type="PROSITE" id="PS51007">
    <property type="entry name" value="CYTC"/>
    <property type="match status" value="1"/>
</dbReference>
<dbReference type="Proteomes" id="UP000182200">
    <property type="component" value="Unassembled WGS sequence"/>
</dbReference>
<dbReference type="RefSeq" id="WP_075427845.1">
    <property type="nucleotide sequence ID" value="NZ_CZVI01000001.1"/>
</dbReference>
<accession>A0A0P1MIE2</accession>